<dbReference type="AlphaFoldDB" id="A0A2T5IWH3"/>
<evidence type="ECO:0000259" key="1">
    <source>
        <dbReference type="PROSITE" id="PS51186"/>
    </source>
</evidence>
<dbReference type="RefSeq" id="WP_107866362.1">
    <property type="nucleotide sequence ID" value="NZ_QAON01000013.1"/>
</dbReference>
<dbReference type="InterPro" id="IPR016181">
    <property type="entry name" value="Acyl_CoA_acyltransferase"/>
</dbReference>
<dbReference type="SUPFAM" id="SSF55729">
    <property type="entry name" value="Acyl-CoA N-acyltransferases (Nat)"/>
    <property type="match status" value="1"/>
</dbReference>
<gene>
    <name evidence="2" type="ORF">C8N29_11317</name>
</gene>
<dbReference type="Gene3D" id="3.40.630.30">
    <property type="match status" value="1"/>
</dbReference>
<dbReference type="PANTHER" id="PTHR13355:SF22">
    <property type="entry name" value="SLL0786 PROTEIN"/>
    <property type="match status" value="1"/>
</dbReference>
<evidence type="ECO:0000313" key="2">
    <source>
        <dbReference type="EMBL" id="PTQ88251.1"/>
    </source>
</evidence>
<feature type="domain" description="N-acetyltransferase" evidence="1">
    <location>
        <begin position="3"/>
        <end position="145"/>
    </location>
</feature>
<dbReference type="PANTHER" id="PTHR13355">
    <property type="entry name" value="GLUCOSAMINE 6-PHOSPHATE N-ACETYLTRANSFERASE"/>
    <property type="match status" value="1"/>
</dbReference>
<dbReference type="EMBL" id="QAON01000013">
    <property type="protein sequence ID" value="PTQ88251.1"/>
    <property type="molecule type" value="Genomic_DNA"/>
</dbReference>
<protein>
    <submittedName>
        <fullName evidence="2">Acetyltransferase (GNAT) family protein</fullName>
    </submittedName>
</protein>
<dbReference type="GO" id="GO:0008080">
    <property type="term" value="F:N-acetyltransferase activity"/>
    <property type="evidence" value="ECO:0007669"/>
    <property type="project" value="TreeGrafter"/>
</dbReference>
<dbReference type="Proteomes" id="UP000244223">
    <property type="component" value="Unassembled WGS sequence"/>
</dbReference>
<keyword evidence="2" id="KW-0808">Transferase</keyword>
<sequence>MELAIRCPYTPAEWQQYYYLRWLILRAPLGQSLGTEQDELEDSAWHLAAFYGEEVIAIGRLQANSEAIGQIRYMAVKEKYQRQGIGHRLLTALEQIARQQGMSQMVLNARETAVPFYVTANYSLLGEGPLLFGQIKHTIMSKLLG</sequence>
<dbReference type="InterPro" id="IPR000182">
    <property type="entry name" value="GNAT_dom"/>
</dbReference>
<reference evidence="2 3" key="1">
    <citation type="submission" date="2018-04" db="EMBL/GenBank/DDBJ databases">
        <title>Genomic Encyclopedia of Archaeal and Bacterial Type Strains, Phase II (KMG-II): from individual species to whole genera.</title>
        <authorList>
            <person name="Goeker M."/>
        </authorList>
    </citation>
    <scope>NUCLEOTIDE SEQUENCE [LARGE SCALE GENOMIC DNA]</scope>
    <source>
        <strain evidence="2 3">DSM 5822</strain>
    </source>
</reference>
<dbReference type="CDD" id="cd04301">
    <property type="entry name" value="NAT_SF"/>
    <property type="match status" value="1"/>
</dbReference>
<dbReference type="PROSITE" id="PS51186">
    <property type="entry name" value="GNAT"/>
    <property type="match status" value="1"/>
</dbReference>
<proteinExistence type="predicted"/>
<organism evidence="2 3">
    <name type="scientific">Agitococcus lubricus</name>
    <dbReference type="NCBI Taxonomy" id="1077255"/>
    <lineage>
        <taxon>Bacteria</taxon>
        <taxon>Pseudomonadati</taxon>
        <taxon>Pseudomonadota</taxon>
        <taxon>Gammaproteobacteria</taxon>
        <taxon>Moraxellales</taxon>
        <taxon>Moraxellaceae</taxon>
        <taxon>Agitococcus</taxon>
    </lineage>
</organism>
<accession>A0A2T5IWH3</accession>
<evidence type="ECO:0000313" key="3">
    <source>
        <dbReference type="Proteomes" id="UP000244223"/>
    </source>
</evidence>
<dbReference type="OrthoDB" id="9796171at2"/>
<dbReference type="InterPro" id="IPR039143">
    <property type="entry name" value="GNPNAT1-like"/>
</dbReference>
<keyword evidence="3" id="KW-1185">Reference proteome</keyword>
<name>A0A2T5IWH3_9GAMM</name>
<comment type="caution">
    <text evidence="2">The sequence shown here is derived from an EMBL/GenBank/DDBJ whole genome shotgun (WGS) entry which is preliminary data.</text>
</comment>
<dbReference type="Pfam" id="PF00583">
    <property type="entry name" value="Acetyltransf_1"/>
    <property type="match status" value="1"/>
</dbReference>